<dbReference type="WBParaSite" id="ACRNAN_scaffold6728.g16831.t1">
    <property type="protein sequence ID" value="ACRNAN_scaffold6728.g16831.t1"/>
    <property type="gene ID" value="ACRNAN_scaffold6728.g16831"/>
</dbReference>
<sequence length="486" mass="53314">MNFFIVFFIPLLASVNCQSKYILGEQGESCNEACFKLGMNCNPRIETNNSTSLFTQLGINCTNDPSVWWAEDQPSYVTDKNDPVGNYGKCLGYINVPTGSQCSGSFWSVSRICRCDTPSSSPSTFGAGYSNGMITTEQVLAPGDIGVLTHFWITYGTSMDNGVIVRYYIDGEKNASIQFTPSLACGVGYYDYHGPWGTKWFGKGANDAGWFNNFRIPFQKSIVVTVQHLYGNFSGFYMIVRGSINIPISVGGITLPRNARMNQFVINDTYQPLEFVPLVNISSGSGVHWMVTISAGSNNLNFLEGCFHAYFDGNNAFPGVVLSTGTEDYFDSAWYFNAGQFHLPVSGFTHFNQNNTSVTWSAYRFHEMDPLFFKHGFQLVWRIGDIDDAAGMKCMMLTGSNIAGSPGPTEVIAYAWVYTWEEDVANSSPTSLSTPSLSTTTSTTQESTTIPTTQEPTTISTTQESTTISTTQGSDPPQSTHKASKA</sequence>
<feature type="compositionally biased region" description="Low complexity" evidence="1">
    <location>
        <begin position="427"/>
        <end position="472"/>
    </location>
</feature>
<dbReference type="Gene3D" id="2.60.120.1390">
    <property type="match status" value="2"/>
</dbReference>
<proteinExistence type="predicted"/>
<feature type="signal peptide" evidence="2">
    <location>
        <begin position="1"/>
        <end position="19"/>
    </location>
</feature>
<dbReference type="InterPro" id="IPR021345">
    <property type="entry name" value="DUF2961"/>
</dbReference>
<accession>A0A914EBW5</accession>
<feature type="region of interest" description="Disordered" evidence="1">
    <location>
        <begin position="427"/>
        <end position="486"/>
    </location>
</feature>
<evidence type="ECO:0000313" key="4">
    <source>
        <dbReference type="WBParaSite" id="ACRNAN_scaffold6728.g16831.t1"/>
    </source>
</evidence>
<evidence type="ECO:0000313" key="3">
    <source>
        <dbReference type="Proteomes" id="UP000887540"/>
    </source>
</evidence>
<organism evidence="3 4">
    <name type="scientific">Acrobeloides nanus</name>
    <dbReference type="NCBI Taxonomy" id="290746"/>
    <lineage>
        <taxon>Eukaryota</taxon>
        <taxon>Metazoa</taxon>
        <taxon>Ecdysozoa</taxon>
        <taxon>Nematoda</taxon>
        <taxon>Chromadorea</taxon>
        <taxon>Rhabditida</taxon>
        <taxon>Tylenchina</taxon>
        <taxon>Cephalobomorpha</taxon>
        <taxon>Cephaloboidea</taxon>
        <taxon>Cephalobidae</taxon>
        <taxon>Acrobeloides</taxon>
    </lineage>
</organism>
<feature type="chain" id="PRO_5037386976" evidence="2">
    <location>
        <begin position="20"/>
        <end position="486"/>
    </location>
</feature>
<evidence type="ECO:0000256" key="1">
    <source>
        <dbReference type="SAM" id="MobiDB-lite"/>
    </source>
</evidence>
<protein>
    <submittedName>
        <fullName evidence="4">Uncharacterized protein</fullName>
    </submittedName>
</protein>
<dbReference type="Pfam" id="PF11175">
    <property type="entry name" value="DUF2961"/>
    <property type="match status" value="1"/>
</dbReference>
<dbReference type="Proteomes" id="UP000887540">
    <property type="component" value="Unplaced"/>
</dbReference>
<dbReference type="AlphaFoldDB" id="A0A914EBW5"/>
<evidence type="ECO:0000256" key="2">
    <source>
        <dbReference type="SAM" id="SignalP"/>
    </source>
</evidence>
<keyword evidence="2" id="KW-0732">Signal</keyword>
<keyword evidence="3" id="KW-1185">Reference proteome</keyword>
<reference evidence="4" key="1">
    <citation type="submission" date="2022-11" db="UniProtKB">
        <authorList>
            <consortium name="WormBaseParasite"/>
        </authorList>
    </citation>
    <scope>IDENTIFICATION</scope>
</reference>
<name>A0A914EBW5_9BILA</name>
<feature type="compositionally biased region" description="Polar residues" evidence="1">
    <location>
        <begin position="473"/>
        <end position="486"/>
    </location>
</feature>